<reference evidence="1" key="1">
    <citation type="submission" date="2019-04" db="EMBL/GenBank/DDBJ databases">
        <title>Microbes associate with the intestines of laboratory mice.</title>
        <authorList>
            <person name="Navarre W."/>
            <person name="Wong E."/>
            <person name="Huang K."/>
            <person name="Tropini C."/>
            <person name="Ng K."/>
            <person name="Yu B."/>
        </authorList>
    </citation>
    <scope>NUCLEOTIDE SEQUENCE</scope>
    <source>
        <strain evidence="1">NM01_1-7b</strain>
    </source>
</reference>
<evidence type="ECO:0000313" key="1">
    <source>
        <dbReference type="EMBL" id="TGY93444.1"/>
    </source>
</evidence>
<accession>A0AC61RTA4</accession>
<protein>
    <submittedName>
        <fullName evidence="1">Baseplate J/gp47 family protein</fullName>
    </submittedName>
</protein>
<keyword evidence="2" id="KW-1185">Reference proteome</keyword>
<proteinExistence type="predicted"/>
<gene>
    <name evidence="1" type="ORF">E5329_18680</name>
</gene>
<evidence type="ECO:0000313" key="2">
    <source>
        <dbReference type="Proteomes" id="UP000304953"/>
    </source>
</evidence>
<dbReference type="Proteomes" id="UP000304953">
    <property type="component" value="Unassembled WGS sequence"/>
</dbReference>
<name>A0AC61RTA4_9FIRM</name>
<organism evidence="1 2">
    <name type="scientific">Petralouisia muris</name>
    <dbReference type="NCBI Taxonomy" id="3032872"/>
    <lineage>
        <taxon>Bacteria</taxon>
        <taxon>Bacillati</taxon>
        <taxon>Bacillota</taxon>
        <taxon>Clostridia</taxon>
        <taxon>Lachnospirales</taxon>
        <taxon>Lachnospiraceae</taxon>
        <taxon>Petralouisia</taxon>
    </lineage>
</organism>
<dbReference type="EMBL" id="SRYA01000044">
    <property type="protein sequence ID" value="TGY93444.1"/>
    <property type="molecule type" value="Genomic_DNA"/>
</dbReference>
<sequence>MTNTTTRNIPSNLPEVEFVDTDTESLVNKLIAGYEEITKRTLYPADPVRAFILWLADVIIQERVLINESAKQNLPRYAEGQYLDSLSEIFHNTPRLEPTAAKTTLRFYLTKTLTEDFIITDALEVTVDGEINFETTGHIIFKAGADYADAPAVCTTVGEVGNGFTPGQVDKLVSDEFLYFKAVTNVTETAGGSEEEKDAEYYNRMRESEESYTTAGSRGSYIYHAKSVSSQISDVSAESPQPGVVDIRIMLHNGELPDIELTEKVREYLSADDIRPLTDTVLVAAPDTVEFDIDIKYFVSKEKEASTSDIKQAVALAVENYILWQTSKMGRDINPSYFNAMLMESGIKRVEINSPVFTQIPKGSVAIVREESVNFGGVEDE</sequence>
<comment type="caution">
    <text evidence="1">The sequence shown here is derived from an EMBL/GenBank/DDBJ whole genome shotgun (WGS) entry which is preliminary data.</text>
</comment>